<evidence type="ECO:0000259" key="1">
    <source>
        <dbReference type="Pfam" id="PF14534"/>
    </source>
</evidence>
<gene>
    <name evidence="2" type="ORF">NGAL_HAMBI1189_25780</name>
</gene>
<accession>A0A0T7GN79</accession>
<dbReference type="AlphaFoldDB" id="A0A0T7GN79"/>
<dbReference type="InterPro" id="IPR032710">
    <property type="entry name" value="NTF2-like_dom_sf"/>
</dbReference>
<feature type="domain" description="DUF4440" evidence="1">
    <location>
        <begin position="11"/>
        <end position="115"/>
    </location>
</feature>
<dbReference type="EMBL" id="CCRK01000005">
    <property type="protein sequence ID" value="CDZ48734.1"/>
    <property type="molecule type" value="Genomic_DNA"/>
</dbReference>
<dbReference type="SUPFAM" id="SSF54427">
    <property type="entry name" value="NTF2-like"/>
    <property type="match status" value="1"/>
</dbReference>
<evidence type="ECO:0000313" key="3">
    <source>
        <dbReference type="Proteomes" id="UP000039660"/>
    </source>
</evidence>
<dbReference type="Gene3D" id="3.10.450.50">
    <property type="match status" value="1"/>
</dbReference>
<proteinExistence type="predicted"/>
<protein>
    <recommendedName>
        <fullName evidence="1">DUF4440 domain-containing protein</fullName>
    </recommendedName>
</protein>
<evidence type="ECO:0000313" key="2">
    <source>
        <dbReference type="EMBL" id="CDZ48734.1"/>
    </source>
</evidence>
<dbReference type="InterPro" id="IPR027843">
    <property type="entry name" value="DUF4440"/>
</dbReference>
<organism evidence="2 3">
    <name type="scientific">Neorhizobium galegae bv. officinalis</name>
    <dbReference type="NCBI Taxonomy" id="323656"/>
    <lineage>
        <taxon>Bacteria</taxon>
        <taxon>Pseudomonadati</taxon>
        <taxon>Pseudomonadota</taxon>
        <taxon>Alphaproteobacteria</taxon>
        <taxon>Hyphomicrobiales</taxon>
        <taxon>Rhizobiaceae</taxon>
        <taxon>Rhizobium/Agrobacterium group</taxon>
        <taxon>Neorhizobium</taxon>
    </lineage>
</organism>
<dbReference type="Proteomes" id="UP000039660">
    <property type="component" value="Unassembled WGS sequence"/>
</dbReference>
<sequence length="124" mass="13779">MAASETLSDHLLALEIALQTREVRSSEQKLRELLAPEFREFGRSGLAYTFDDIVTRLVGETGPGNTSISDFSATMLSDTIALATYRGTRVNDDGSRLLANRSSIWRLDPDGKWRMVFHQGTATE</sequence>
<name>A0A0T7GN79_NEOGA</name>
<dbReference type="RefSeq" id="WP_046634857.1">
    <property type="nucleotide sequence ID" value="NZ_CCRK01000005.1"/>
</dbReference>
<dbReference type="Pfam" id="PF14534">
    <property type="entry name" value="DUF4440"/>
    <property type="match status" value="1"/>
</dbReference>
<reference evidence="2 3" key="1">
    <citation type="submission" date="2014-08" db="EMBL/GenBank/DDBJ databases">
        <authorList>
            <person name="Chen Y.-H."/>
        </authorList>
    </citation>
    <scope>NUCLEOTIDE SEQUENCE [LARGE SCALE GENOMIC DNA]</scope>
</reference>